<dbReference type="Proteomes" id="UP000016860">
    <property type="component" value="Unassembled WGS sequence"/>
</dbReference>
<dbReference type="OrthoDB" id="2082458at2"/>
<dbReference type="RefSeq" id="WP_020816198.1">
    <property type="nucleotide sequence ID" value="NZ_ATAY01000063.1"/>
</dbReference>
<proteinExistence type="predicted"/>
<reference evidence="2 3" key="1">
    <citation type="journal article" date="2013" name="Genome Announc.">
        <title>Draft Genome Sequence of the Cellulolytic Bacterium Clostridium papyrosolvens C7 (ATCC 700395).</title>
        <authorList>
            <person name="Zepeda V."/>
            <person name="Dassa B."/>
            <person name="Borovok I."/>
            <person name="Lamed R."/>
            <person name="Bayer E.A."/>
            <person name="Cate J.H."/>
        </authorList>
    </citation>
    <scope>NUCLEOTIDE SEQUENCE [LARGE SCALE GENOMIC DNA]</scope>
    <source>
        <strain evidence="2 3">C7</strain>
    </source>
</reference>
<keyword evidence="1" id="KW-1133">Transmembrane helix</keyword>
<keyword evidence="1" id="KW-0472">Membrane</keyword>
<dbReference type="PATRIC" id="fig|1330534.3.peg.2708"/>
<dbReference type="AlphaFoldDB" id="U4R002"/>
<evidence type="ECO:0000313" key="3">
    <source>
        <dbReference type="Proteomes" id="UP000016860"/>
    </source>
</evidence>
<evidence type="ECO:0000256" key="1">
    <source>
        <dbReference type="SAM" id="Phobius"/>
    </source>
</evidence>
<feature type="transmembrane region" description="Helical" evidence="1">
    <location>
        <begin position="6"/>
        <end position="24"/>
    </location>
</feature>
<name>U4R002_9FIRM</name>
<evidence type="ECO:0000313" key="2">
    <source>
        <dbReference type="EMBL" id="EPR10564.1"/>
    </source>
</evidence>
<gene>
    <name evidence="2" type="ORF">L323_13635</name>
</gene>
<comment type="caution">
    <text evidence="2">The sequence shown here is derived from an EMBL/GenBank/DDBJ whole genome shotgun (WGS) entry which is preliminary data.</text>
</comment>
<sequence length="112" mass="12780">MESFLANVGLISIVIVIIFGYKKIRDYYYFNHSGFYENEKVYKAAEEFVYGASSSDVKAILKGCFDLSEEDAEEILSRSASHKNDKDRGYSAFIKSVNKLLGEEVYSEKCRC</sequence>
<keyword evidence="1" id="KW-0812">Transmembrane</keyword>
<organism evidence="2 3">
    <name type="scientific">Ruminiclostridium papyrosolvens C7</name>
    <dbReference type="NCBI Taxonomy" id="1330534"/>
    <lineage>
        <taxon>Bacteria</taxon>
        <taxon>Bacillati</taxon>
        <taxon>Bacillota</taxon>
        <taxon>Clostridia</taxon>
        <taxon>Eubacteriales</taxon>
        <taxon>Oscillospiraceae</taxon>
        <taxon>Ruminiclostridium</taxon>
    </lineage>
</organism>
<dbReference type="STRING" id="1330534.L323_13635"/>
<protein>
    <submittedName>
        <fullName evidence="2">Uncharacterized protein</fullName>
    </submittedName>
</protein>
<dbReference type="EMBL" id="ATAY01000063">
    <property type="protein sequence ID" value="EPR10564.1"/>
    <property type="molecule type" value="Genomic_DNA"/>
</dbReference>
<accession>U4R002</accession>